<keyword evidence="1" id="KW-0175">Coiled coil</keyword>
<evidence type="ECO:0000313" key="3">
    <source>
        <dbReference type="Proteomes" id="UP000190150"/>
    </source>
</evidence>
<feature type="coiled-coil region" evidence="1">
    <location>
        <begin position="15"/>
        <end position="42"/>
    </location>
</feature>
<dbReference type="RefSeq" id="WP_079645574.1">
    <property type="nucleotide sequence ID" value="NZ_FUZF01000023.1"/>
</dbReference>
<organism evidence="2 3">
    <name type="scientific">Sphingobacterium nematocida</name>
    <dbReference type="NCBI Taxonomy" id="1513896"/>
    <lineage>
        <taxon>Bacteria</taxon>
        <taxon>Pseudomonadati</taxon>
        <taxon>Bacteroidota</taxon>
        <taxon>Sphingobacteriia</taxon>
        <taxon>Sphingobacteriales</taxon>
        <taxon>Sphingobacteriaceae</taxon>
        <taxon>Sphingobacterium</taxon>
    </lineage>
</organism>
<evidence type="ECO:0008006" key="4">
    <source>
        <dbReference type="Google" id="ProtNLM"/>
    </source>
</evidence>
<name>A0A1T5GB78_9SPHI</name>
<proteinExistence type="predicted"/>
<protein>
    <recommendedName>
        <fullName evidence="4">Phenylalanyl-tRNA synthetase subunit beta</fullName>
    </recommendedName>
</protein>
<dbReference type="Proteomes" id="UP000190150">
    <property type="component" value="Unassembled WGS sequence"/>
</dbReference>
<reference evidence="3" key="1">
    <citation type="submission" date="2017-02" db="EMBL/GenBank/DDBJ databases">
        <authorList>
            <person name="Varghese N."/>
            <person name="Submissions S."/>
        </authorList>
    </citation>
    <scope>NUCLEOTIDE SEQUENCE [LARGE SCALE GENOMIC DNA]</scope>
    <source>
        <strain evidence="3">DSM 24091</strain>
    </source>
</reference>
<sequence>MASLSTQMNLIVEKTKNLVQLCEALQEENDLLKLELQSVQVAFETSSGKVNQLEEKIKAMAVAKSLEEADIDKSAINEKILDTKQKINDFVREIDRCINLLK</sequence>
<dbReference type="STRING" id="1513896.SAMN05660841_03926"/>
<gene>
    <name evidence="2" type="ORF">SAMN05660841_03926</name>
</gene>
<keyword evidence="3" id="KW-1185">Reference proteome</keyword>
<evidence type="ECO:0000313" key="2">
    <source>
        <dbReference type="EMBL" id="SKC05694.1"/>
    </source>
</evidence>
<dbReference type="EMBL" id="FUZF01000023">
    <property type="protein sequence ID" value="SKC05694.1"/>
    <property type="molecule type" value="Genomic_DNA"/>
</dbReference>
<dbReference type="AlphaFoldDB" id="A0A1T5GB78"/>
<evidence type="ECO:0000256" key="1">
    <source>
        <dbReference type="SAM" id="Coils"/>
    </source>
</evidence>
<dbReference type="OrthoDB" id="1467932at2"/>
<accession>A0A1T5GB78</accession>